<gene>
    <name evidence="3" type="ORF">FS935_03385</name>
</gene>
<proteinExistence type="predicted"/>
<organism evidence="3 4">
    <name type="scientific">Metabacillus litoralis</name>
    <dbReference type="NCBI Taxonomy" id="152268"/>
    <lineage>
        <taxon>Bacteria</taxon>
        <taxon>Bacillati</taxon>
        <taxon>Bacillota</taxon>
        <taxon>Bacilli</taxon>
        <taxon>Bacillales</taxon>
        <taxon>Bacillaceae</taxon>
        <taxon>Metabacillus</taxon>
    </lineage>
</organism>
<dbReference type="EMBL" id="VOQF01000001">
    <property type="protein sequence ID" value="TXC93248.1"/>
    <property type="molecule type" value="Genomic_DNA"/>
</dbReference>
<feature type="compositionally biased region" description="Basic and acidic residues" evidence="2">
    <location>
        <begin position="64"/>
        <end position="73"/>
    </location>
</feature>
<keyword evidence="4" id="KW-1185">Reference proteome</keyword>
<dbReference type="Proteomes" id="UP000321363">
    <property type="component" value="Unassembled WGS sequence"/>
</dbReference>
<reference evidence="3 4" key="1">
    <citation type="journal article" date="2005" name="Int. J. Syst. Evol. Microbiol.">
        <title>Bacillus litoralis sp. nov., isolated from a tidal flat of the Yellow Sea in Korea.</title>
        <authorList>
            <person name="Yoon J.H."/>
            <person name="Oh T.K."/>
        </authorList>
    </citation>
    <scope>NUCLEOTIDE SEQUENCE [LARGE SCALE GENOMIC DNA]</scope>
    <source>
        <strain evidence="3 4">SW-211</strain>
    </source>
</reference>
<feature type="coiled-coil region" evidence="1">
    <location>
        <begin position="7"/>
        <end position="34"/>
    </location>
</feature>
<keyword evidence="1" id="KW-0175">Coiled coil</keyword>
<evidence type="ECO:0000313" key="3">
    <source>
        <dbReference type="EMBL" id="TXC93248.1"/>
    </source>
</evidence>
<accession>A0A5C6W9S3</accession>
<protein>
    <submittedName>
        <fullName evidence="3">Uncharacterized protein</fullName>
    </submittedName>
</protein>
<dbReference type="RefSeq" id="WP_146946106.1">
    <property type="nucleotide sequence ID" value="NZ_VOQF01000001.1"/>
</dbReference>
<comment type="caution">
    <text evidence="3">The sequence shown here is derived from an EMBL/GenBank/DDBJ whole genome shotgun (WGS) entry which is preliminary data.</text>
</comment>
<evidence type="ECO:0000256" key="2">
    <source>
        <dbReference type="SAM" id="MobiDB-lite"/>
    </source>
</evidence>
<evidence type="ECO:0000313" key="4">
    <source>
        <dbReference type="Proteomes" id="UP000321363"/>
    </source>
</evidence>
<feature type="region of interest" description="Disordered" evidence="2">
    <location>
        <begin position="64"/>
        <end position="86"/>
    </location>
</feature>
<feature type="compositionally biased region" description="Polar residues" evidence="2">
    <location>
        <begin position="74"/>
        <end position="86"/>
    </location>
</feature>
<evidence type="ECO:0000256" key="1">
    <source>
        <dbReference type="SAM" id="Coils"/>
    </source>
</evidence>
<sequence length="86" mass="9944">MNTIISRNEIEVKLAELEKELMKLEDSLNVKLSKDNDIESKLIDDMKQVDHHLTDIMLCLQTEQSHKKNDRNNIRSSSFSLMATNA</sequence>
<dbReference type="AlphaFoldDB" id="A0A5C6W9S3"/>
<name>A0A5C6W9S3_9BACI</name>